<dbReference type="Proteomes" id="UP000017396">
    <property type="component" value="Chromosome"/>
</dbReference>
<evidence type="ECO:0000256" key="1">
    <source>
        <dbReference type="SAM" id="Phobius"/>
    </source>
</evidence>
<keyword evidence="1" id="KW-1133">Transmembrane helix</keyword>
<evidence type="ECO:0000313" key="2">
    <source>
        <dbReference type="EMBL" id="AGY59459.1"/>
    </source>
</evidence>
<evidence type="ECO:0000313" key="3">
    <source>
        <dbReference type="Proteomes" id="UP000017396"/>
    </source>
</evidence>
<proteinExistence type="predicted"/>
<name>U5QPD6_GLOK1</name>
<accession>U5QPD6</accession>
<dbReference type="HOGENOM" id="CLU_1803435_0_0_3"/>
<sequence>MQQNESEQPSFSYRADPAWLTTDDEQMVEARKGLVGDYNMWVQLSGGTRDLARQLLIKDYPQGPIEGGSDENLRAHLAGRFPWLWAYIAFQYRAGIFNTITFLVMIAILVYIALVYVPRDQRKKTSAAQGAPVAVVLPLAGHR</sequence>
<gene>
    <name evidence="2" type="ORF">GKIL_3213</name>
</gene>
<keyword evidence="1" id="KW-0472">Membrane</keyword>
<keyword evidence="1" id="KW-0812">Transmembrane</keyword>
<dbReference type="KEGG" id="glj:GKIL_3213"/>
<dbReference type="AlphaFoldDB" id="U5QPD6"/>
<protein>
    <submittedName>
        <fullName evidence="2">Uncharacterized protein</fullName>
    </submittedName>
</protein>
<feature type="transmembrane region" description="Helical" evidence="1">
    <location>
        <begin position="95"/>
        <end position="117"/>
    </location>
</feature>
<reference evidence="2 3" key="1">
    <citation type="journal article" date="2013" name="PLoS ONE">
        <title>Cultivation and Complete Genome Sequencing of Gloeobacter kilaueensis sp. nov., from a Lava Cave in Kilauea Caldera, Hawai'i.</title>
        <authorList>
            <person name="Saw J.H."/>
            <person name="Schatz M."/>
            <person name="Brown M.V."/>
            <person name="Kunkel D.D."/>
            <person name="Foster J.S."/>
            <person name="Shick H."/>
            <person name="Christensen S."/>
            <person name="Hou S."/>
            <person name="Wan X."/>
            <person name="Donachie S.P."/>
        </authorList>
    </citation>
    <scope>NUCLEOTIDE SEQUENCE [LARGE SCALE GENOMIC DNA]</scope>
    <source>
        <strain evidence="3">JS</strain>
    </source>
</reference>
<keyword evidence="3" id="KW-1185">Reference proteome</keyword>
<dbReference type="EMBL" id="CP003587">
    <property type="protein sequence ID" value="AGY59459.1"/>
    <property type="molecule type" value="Genomic_DNA"/>
</dbReference>
<dbReference type="STRING" id="1183438.GKIL_3213"/>
<organism evidence="2 3">
    <name type="scientific">Gloeobacter kilaueensis (strain ATCC BAA-2537 / CCAP 1431/1 / ULC 316 / JS1)</name>
    <dbReference type="NCBI Taxonomy" id="1183438"/>
    <lineage>
        <taxon>Bacteria</taxon>
        <taxon>Bacillati</taxon>
        <taxon>Cyanobacteriota</taxon>
        <taxon>Cyanophyceae</taxon>
        <taxon>Gloeobacterales</taxon>
        <taxon>Gloeobacteraceae</taxon>
        <taxon>Gloeobacter</taxon>
    </lineage>
</organism>
<dbReference type="RefSeq" id="WP_023174733.1">
    <property type="nucleotide sequence ID" value="NC_022600.1"/>
</dbReference>